<evidence type="ECO:0000313" key="2">
    <source>
        <dbReference type="Proteomes" id="UP000008068"/>
    </source>
</evidence>
<dbReference type="AlphaFoldDB" id="G0MBJ3"/>
<dbReference type="EMBL" id="GL379788">
    <property type="protein sequence ID" value="EGT40369.1"/>
    <property type="molecule type" value="Genomic_DNA"/>
</dbReference>
<name>G0MBJ3_CAEBE</name>
<dbReference type="InParanoid" id="G0MBJ3"/>
<dbReference type="HOGENOM" id="CLU_1742181_0_0_1"/>
<accession>G0MBJ3</accession>
<evidence type="ECO:0000313" key="1">
    <source>
        <dbReference type="EMBL" id="EGT40369.1"/>
    </source>
</evidence>
<reference evidence="2" key="1">
    <citation type="submission" date="2011-07" db="EMBL/GenBank/DDBJ databases">
        <authorList>
            <consortium name="Caenorhabditis brenneri Sequencing and Analysis Consortium"/>
            <person name="Wilson R.K."/>
        </authorList>
    </citation>
    <scope>NUCLEOTIDE SEQUENCE [LARGE SCALE GENOMIC DNA]</scope>
    <source>
        <strain evidence="2">PB2801</strain>
    </source>
</reference>
<protein>
    <submittedName>
        <fullName evidence="1">Uncharacterized protein</fullName>
    </submittedName>
</protein>
<dbReference type="Proteomes" id="UP000008068">
    <property type="component" value="Unassembled WGS sequence"/>
</dbReference>
<keyword evidence="2" id="KW-1185">Reference proteome</keyword>
<proteinExistence type="predicted"/>
<gene>
    <name evidence="1" type="ORF">CAEBREN_23186</name>
</gene>
<organism evidence="2">
    <name type="scientific">Caenorhabditis brenneri</name>
    <name type="common">Nematode worm</name>
    <dbReference type="NCBI Taxonomy" id="135651"/>
    <lineage>
        <taxon>Eukaryota</taxon>
        <taxon>Metazoa</taxon>
        <taxon>Ecdysozoa</taxon>
        <taxon>Nematoda</taxon>
        <taxon>Chromadorea</taxon>
        <taxon>Rhabditida</taxon>
        <taxon>Rhabditina</taxon>
        <taxon>Rhabditomorpha</taxon>
        <taxon>Rhabditoidea</taxon>
        <taxon>Rhabditidae</taxon>
        <taxon>Peloderinae</taxon>
        <taxon>Caenorhabditis</taxon>
    </lineage>
</organism>
<dbReference type="OrthoDB" id="5844743at2759"/>
<sequence length="150" mass="17268">MPETPHQYVRKNIGKFVEQEKDLDLTTVSDMVKYGSSKGPNPQHLACQIWRYLITFFSLVRPSENLVAAIGINFFSMERDRGEIIAQLAAATPILRPVINYYEFLTKNIKIIPTDDIGTWLGPLVDFSKPSEYPFYFDTEGLYLERKKTV</sequence>